<accession>A0A1W9HQM2</accession>
<gene>
    <name evidence="7" type="ORF">A4S15_01570</name>
</gene>
<evidence type="ECO:0000256" key="2">
    <source>
        <dbReference type="ARBA" id="ARBA00005695"/>
    </source>
</evidence>
<dbReference type="SUPFAM" id="SSF53850">
    <property type="entry name" value="Periplasmic binding protein-like II"/>
    <property type="match status" value="1"/>
</dbReference>
<dbReference type="GO" id="GO:0043190">
    <property type="term" value="C:ATP-binding cassette (ABC) transporter complex"/>
    <property type="evidence" value="ECO:0007669"/>
    <property type="project" value="InterPro"/>
</dbReference>
<dbReference type="Gene3D" id="3.90.76.10">
    <property type="entry name" value="Dipeptide-binding Protein, Domain 1"/>
    <property type="match status" value="1"/>
</dbReference>
<dbReference type="EMBL" id="LWDL01000031">
    <property type="protein sequence ID" value="OQW49749.1"/>
    <property type="molecule type" value="Genomic_DNA"/>
</dbReference>
<dbReference type="Gene3D" id="3.10.105.10">
    <property type="entry name" value="Dipeptide-binding Protein, Domain 3"/>
    <property type="match status" value="1"/>
</dbReference>
<evidence type="ECO:0000256" key="4">
    <source>
        <dbReference type="ARBA" id="ARBA00022729"/>
    </source>
</evidence>
<feature type="domain" description="Solute-binding protein family 5" evidence="6">
    <location>
        <begin position="76"/>
        <end position="464"/>
    </location>
</feature>
<evidence type="ECO:0000256" key="3">
    <source>
        <dbReference type="ARBA" id="ARBA00022448"/>
    </source>
</evidence>
<dbReference type="GO" id="GO:0030288">
    <property type="term" value="C:outer membrane-bounded periplasmic space"/>
    <property type="evidence" value="ECO:0007669"/>
    <property type="project" value="UniProtKB-ARBA"/>
</dbReference>
<evidence type="ECO:0000256" key="5">
    <source>
        <dbReference type="SAM" id="MobiDB-lite"/>
    </source>
</evidence>
<evidence type="ECO:0000313" key="8">
    <source>
        <dbReference type="Proteomes" id="UP000192872"/>
    </source>
</evidence>
<protein>
    <submittedName>
        <fullName evidence="7">ABC transporter substrate-binding protein</fullName>
    </submittedName>
</protein>
<dbReference type="PIRSF" id="PIRSF002741">
    <property type="entry name" value="MppA"/>
    <property type="match status" value="1"/>
</dbReference>
<dbReference type="InterPro" id="IPR039424">
    <property type="entry name" value="SBP_5"/>
</dbReference>
<evidence type="ECO:0000256" key="1">
    <source>
        <dbReference type="ARBA" id="ARBA00004418"/>
    </source>
</evidence>
<feature type="region of interest" description="Disordered" evidence="5">
    <location>
        <begin position="257"/>
        <end position="276"/>
    </location>
</feature>
<sequence length="552" mass="60995">MRFDRLWRGRLLRSAGALTVMAGLMLGAPLVEAKTFRMAFQGNLNTLDPYTINETFTHAMNGSYYEGLTRRGPDLTIIPGLAERWELVEPTRWRFHLRKNVKFHGGEAFTADDVLFSAERIRQPNSDLKARIPADAQFVKVDDFTVDVVLKTPNPILIADWDTFYVMSKAWTEKNNASEVVSAKATTPGFTTLNANGTGPFSVVSHQPGVKTVLKANPGWWNAAKKDYNIDEVVFTPIANDATRVAALLSGEVDWADPIPPQDQERVNSSPTTSMLAGPETRTIYLGMDQMRDKLVPPAEVPGDKNPFKDVRVRKAMFLAIDEDAIASRIMRGLARPSALMIDPNLVDKYGKDFVRPKSDPAQSEKLFDEAGYPRVGGAQGTRFTVGLDCPNDRYVNDAAICQAVIGMLARVGVKVVPIIQPRAQYFAKILAGGGYNSNFYLLGWTPGTNDSHNVLTQIVGCRDEKGSGGRGVANVAGYCNPKIEELAQKVLVETNTDVRAGLVRDAWKLLVDDWGYIPLHQQALAWGISKKVKMAQRPDNIVMLYHVQLAD</sequence>
<keyword evidence="3" id="KW-0813">Transport</keyword>
<dbReference type="AlphaFoldDB" id="A0A1W9HQM2"/>
<dbReference type="GO" id="GO:1904680">
    <property type="term" value="F:peptide transmembrane transporter activity"/>
    <property type="evidence" value="ECO:0007669"/>
    <property type="project" value="TreeGrafter"/>
</dbReference>
<dbReference type="Gene3D" id="3.40.190.10">
    <property type="entry name" value="Periplasmic binding protein-like II"/>
    <property type="match status" value="1"/>
</dbReference>
<dbReference type="Pfam" id="PF00496">
    <property type="entry name" value="SBP_bac_5"/>
    <property type="match status" value="1"/>
</dbReference>
<organism evidence="7 8">
    <name type="scientific">Candidatus Raskinella chloraquaticus</name>
    <dbReference type="NCBI Taxonomy" id="1951219"/>
    <lineage>
        <taxon>Bacteria</taxon>
        <taxon>Pseudomonadati</taxon>
        <taxon>Pseudomonadota</taxon>
        <taxon>Alphaproteobacteria</taxon>
        <taxon>Hyphomicrobiales</taxon>
        <taxon>Phreatobacteraceae</taxon>
        <taxon>Candidatus Raskinella</taxon>
    </lineage>
</organism>
<comment type="similarity">
    <text evidence="2">Belongs to the bacterial solute-binding protein 5 family.</text>
</comment>
<proteinExistence type="inferred from homology"/>
<dbReference type="InterPro" id="IPR030678">
    <property type="entry name" value="Peptide/Ni-bd"/>
</dbReference>
<name>A0A1W9HQM2_9HYPH</name>
<evidence type="ECO:0000259" key="6">
    <source>
        <dbReference type="Pfam" id="PF00496"/>
    </source>
</evidence>
<evidence type="ECO:0000313" key="7">
    <source>
        <dbReference type="EMBL" id="OQW49749.1"/>
    </source>
</evidence>
<keyword evidence="4" id="KW-0732">Signal</keyword>
<dbReference type="Proteomes" id="UP000192872">
    <property type="component" value="Unassembled WGS sequence"/>
</dbReference>
<dbReference type="STRING" id="1827387.A4S15_01570"/>
<reference evidence="7 8" key="1">
    <citation type="journal article" date="2017" name="Water Res.">
        <title>Comammox in drinking water systems.</title>
        <authorList>
            <person name="Wang Y."/>
            <person name="Ma L."/>
            <person name="Mao Y."/>
            <person name="Jiang X."/>
            <person name="Xia Y."/>
            <person name="Yu K."/>
            <person name="Li B."/>
            <person name="Zhang T."/>
        </authorList>
    </citation>
    <scope>NUCLEOTIDE SEQUENCE [LARGE SCALE GENOMIC DNA]</scope>
    <source>
        <strain evidence="7">SG_bin8</strain>
    </source>
</reference>
<dbReference type="CDD" id="cd08498">
    <property type="entry name" value="PBP2_NikA_DppA_OppA_like_2"/>
    <property type="match status" value="1"/>
</dbReference>
<dbReference type="RefSeq" id="WP_376802561.1">
    <property type="nucleotide sequence ID" value="NZ_DBNB01000019.1"/>
</dbReference>
<dbReference type="InterPro" id="IPR000914">
    <property type="entry name" value="SBP_5_dom"/>
</dbReference>
<dbReference type="PANTHER" id="PTHR30290">
    <property type="entry name" value="PERIPLASMIC BINDING COMPONENT OF ABC TRANSPORTER"/>
    <property type="match status" value="1"/>
</dbReference>
<comment type="subcellular location">
    <subcellularLocation>
        <location evidence="1">Periplasm</location>
    </subcellularLocation>
</comment>
<comment type="caution">
    <text evidence="7">The sequence shown here is derived from an EMBL/GenBank/DDBJ whole genome shotgun (WGS) entry which is preliminary data.</text>
</comment>
<dbReference type="PANTHER" id="PTHR30290:SF9">
    <property type="entry name" value="OLIGOPEPTIDE-BINDING PROTEIN APPA"/>
    <property type="match status" value="1"/>
</dbReference>
<dbReference type="GO" id="GO:0015833">
    <property type="term" value="P:peptide transport"/>
    <property type="evidence" value="ECO:0007669"/>
    <property type="project" value="TreeGrafter"/>
</dbReference>